<dbReference type="HOGENOM" id="CLU_001265_30_13_1"/>
<feature type="transmembrane region" description="Helical" evidence="7">
    <location>
        <begin position="267"/>
        <end position="284"/>
    </location>
</feature>
<dbReference type="SUPFAM" id="SSF103473">
    <property type="entry name" value="MFS general substrate transporter"/>
    <property type="match status" value="1"/>
</dbReference>
<name>W3WTD7_PESFW</name>
<dbReference type="PROSITE" id="PS00216">
    <property type="entry name" value="SUGAR_TRANSPORT_1"/>
    <property type="match status" value="1"/>
</dbReference>
<feature type="transmembrane region" description="Helical" evidence="7">
    <location>
        <begin position="15"/>
        <end position="33"/>
    </location>
</feature>
<dbReference type="InParanoid" id="W3WTD7"/>
<feature type="transmembrane region" description="Helical" evidence="7">
    <location>
        <begin position="225"/>
        <end position="247"/>
    </location>
</feature>
<dbReference type="AlphaFoldDB" id="W3WTD7"/>
<keyword evidence="5 7" id="KW-1133">Transmembrane helix</keyword>
<evidence type="ECO:0000256" key="7">
    <source>
        <dbReference type="SAM" id="Phobius"/>
    </source>
</evidence>
<proteinExistence type="inferred from homology"/>
<dbReference type="InterPro" id="IPR005828">
    <property type="entry name" value="MFS_sugar_transport-like"/>
</dbReference>
<keyword evidence="10" id="KW-1185">Reference proteome</keyword>
<accession>W3WTD7</accession>
<gene>
    <name evidence="9" type="ORF">PFICI_11804</name>
</gene>
<protein>
    <recommendedName>
        <fullName evidence="8">Major facilitator superfamily (MFS) profile domain-containing protein</fullName>
    </recommendedName>
</protein>
<dbReference type="PANTHER" id="PTHR48022">
    <property type="entry name" value="PLASTIDIC GLUCOSE TRANSPORTER 4"/>
    <property type="match status" value="1"/>
</dbReference>
<dbReference type="GO" id="GO:0005351">
    <property type="term" value="F:carbohydrate:proton symporter activity"/>
    <property type="evidence" value="ECO:0007669"/>
    <property type="project" value="TreeGrafter"/>
</dbReference>
<evidence type="ECO:0000256" key="5">
    <source>
        <dbReference type="ARBA" id="ARBA00022989"/>
    </source>
</evidence>
<dbReference type="OrthoDB" id="4540492at2759"/>
<comment type="subcellular location">
    <subcellularLocation>
        <location evidence="1">Membrane</location>
        <topology evidence="1">Multi-pass membrane protein</topology>
    </subcellularLocation>
</comment>
<feature type="transmembrane region" description="Helical" evidence="7">
    <location>
        <begin position="104"/>
        <end position="128"/>
    </location>
</feature>
<dbReference type="OMA" id="ITYRTAE"/>
<dbReference type="InterPro" id="IPR036259">
    <property type="entry name" value="MFS_trans_sf"/>
</dbReference>
<dbReference type="EMBL" id="KI912117">
    <property type="protein sequence ID" value="ETS76417.1"/>
    <property type="molecule type" value="Genomic_DNA"/>
</dbReference>
<dbReference type="InterPro" id="IPR050360">
    <property type="entry name" value="MFS_Sugar_Transporters"/>
</dbReference>
<dbReference type="FunFam" id="1.20.1250.20:FF:000134">
    <property type="entry name" value="MFS sugar transporter protein"/>
    <property type="match status" value="1"/>
</dbReference>
<feature type="transmembrane region" description="Helical" evidence="7">
    <location>
        <begin position="45"/>
        <end position="64"/>
    </location>
</feature>
<keyword evidence="3" id="KW-0813">Transport</keyword>
<evidence type="ECO:0000313" key="10">
    <source>
        <dbReference type="Proteomes" id="UP000030651"/>
    </source>
</evidence>
<evidence type="ECO:0000259" key="8">
    <source>
        <dbReference type="PROSITE" id="PS50850"/>
    </source>
</evidence>
<feature type="domain" description="Major facilitator superfamily (MFS) profile" evidence="8">
    <location>
        <begin position="1"/>
        <end position="414"/>
    </location>
</feature>
<dbReference type="InterPro" id="IPR020846">
    <property type="entry name" value="MFS_dom"/>
</dbReference>
<keyword evidence="4 7" id="KW-0812">Transmembrane</keyword>
<dbReference type="InterPro" id="IPR005829">
    <property type="entry name" value="Sugar_transporter_CS"/>
</dbReference>
<comment type="similarity">
    <text evidence="2">Belongs to the major facilitator superfamily. Sugar transporter (TC 2.A.1.1) family.</text>
</comment>
<evidence type="ECO:0000256" key="2">
    <source>
        <dbReference type="ARBA" id="ARBA00010992"/>
    </source>
</evidence>
<dbReference type="Gene3D" id="1.20.1250.20">
    <property type="entry name" value="MFS general substrate transporter like domains"/>
    <property type="match status" value="1"/>
</dbReference>
<dbReference type="PROSITE" id="PS50850">
    <property type="entry name" value="MFS"/>
    <property type="match status" value="1"/>
</dbReference>
<dbReference type="Proteomes" id="UP000030651">
    <property type="component" value="Unassembled WGS sequence"/>
</dbReference>
<dbReference type="KEGG" id="pfy:PFICI_11804"/>
<dbReference type="GO" id="GO:0016020">
    <property type="term" value="C:membrane"/>
    <property type="evidence" value="ECO:0007669"/>
    <property type="project" value="UniProtKB-SubCell"/>
</dbReference>
<dbReference type="RefSeq" id="XP_007838576.1">
    <property type="nucleotide sequence ID" value="XM_007840385.1"/>
</dbReference>
<evidence type="ECO:0000256" key="3">
    <source>
        <dbReference type="ARBA" id="ARBA00022448"/>
    </source>
</evidence>
<feature type="transmembrane region" description="Helical" evidence="7">
    <location>
        <begin position="134"/>
        <end position="154"/>
    </location>
</feature>
<reference evidence="10" key="1">
    <citation type="journal article" date="2015" name="BMC Genomics">
        <title>Genomic and transcriptomic analysis of the endophytic fungus Pestalotiopsis fici reveals its lifestyle and high potential for synthesis of natural products.</title>
        <authorList>
            <person name="Wang X."/>
            <person name="Zhang X."/>
            <person name="Liu L."/>
            <person name="Xiang M."/>
            <person name="Wang W."/>
            <person name="Sun X."/>
            <person name="Che Y."/>
            <person name="Guo L."/>
            <person name="Liu G."/>
            <person name="Guo L."/>
            <person name="Wang C."/>
            <person name="Yin W.B."/>
            <person name="Stadler M."/>
            <person name="Zhang X."/>
            <person name="Liu X."/>
        </authorList>
    </citation>
    <scope>NUCLEOTIDE SEQUENCE [LARGE SCALE GENOMIC DNA]</scope>
    <source>
        <strain evidence="10">W106-1 / CGMCC3.15140</strain>
    </source>
</reference>
<dbReference type="GeneID" id="19276817"/>
<organism evidence="9 10">
    <name type="scientific">Pestalotiopsis fici (strain W106-1 / CGMCC3.15140)</name>
    <dbReference type="NCBI Taxonomy" id="1229662"/>
    <lineage>
        <taxon>Eukaryota</taxon>
        <taxon>Fungi</taxon>
        <taxon>Dikarya</taxon>
        <taxon>Ascomycota</taxon>
        <taxon>Pezizomycotina</taxon>
        <taxon>Sordariomycetes</taxon>
        <taxon>Xylariomycetidae</taxon>
        <taxon>Amphisphaeriales</taxon>
        <taxon>Sporocadaceae</taxon>
        <taxon>Pestalotiopsis</taxon>
    </lineage>
</organism>
<feature type="transmembrane region" description="Helical" evidence="7">
    <location>
        <begin position="362"/>
        <end position="383"/>
    </location>
</feature>
<feature type="transmembrane region" description="Helical" evidence="7">
    <location>
        <begin position="70"/>
        <end position="92"/>
    </location>
</feature>
<sequence>MPQYTEWFQLTTTTTALNTCASYIGWGVAALFMGPAVEAVGRKGGVVMSVILKLIGIALMAGAHNVLMFVIGRIILGWGTGTAAIGASTWLAETLPSKIRGLGLSITYSVYFVGALMASGVCIGTEYIDDEWSWRIPCLLQSIFSIGCVCVLWFTPESPRWLAYHGRVDESLKVLASIYADGDASNTQVLQEHKAILDQLNWERNKGKKLTYSEIFRTRNAYRRVALAMSVAIIGMMSGNNIVSYYLGDMLNGAGIYDDTTQLQINVILNAWSLVCSLIGTYSMDKAGRKTLCLIACIGMTISLFLVGALTKLYGTGENLSGAYANVAMIFVFQGFYSVGITPITQLYPPEVMNYSIRTNGMALWAFCVTATGLFTTFVFPFGFAAIGWIMYMINAAYDVLQIIYVALYWVETKGLTLEEIDNIMDRIKKPAVAVIDGIPGDAGSQLRSSKMNMGAGVKEMGKLEE</sequence>
<feature type="transmembrane region" description="Helical" evidence="7">
    <location>
        <begin position="389"/>
        <end position="411"/>
    </location>
</feature>
<dbReference type="PANTHER" id="PTHR48022:SF31">
    <property type="entry name" value="HEXOSE TRANSPORTER"/>
    <property type="match status" value="1"/>
</dbReference>
<feature type="transmembrane region" description="Helical" evidence="7">
    <location>
        <begin position="291"/>
        <end position="311"/>
    </location>
</feature>
<evidence type="ECO:0000256" key="4">
    <source>
        <dbReference type="ARBA" id="ARBA00022692"/>
    </source>
</evidence>
<keyword evidence="6 7" id="KW-0472">Membrane</keyword>
<evidence type="ECO:0000256" key="6">
    <source>
        <dbReference type="ARBA" id="ARBA00023136"/>
    </source>
</evidence>
<evidence type="ECO:0000256" key="1">
    <source>
        <dbReference type="ARBA" id="ARBA00004141"/>
    </source>
</evidence>
<dbReference type="Pfam" id="PF00083">
    <property type="entry name" value="Sugar_tr"/>
    <property type="match status" value="1"/>
</dbReference>
<evidence type="ECO:0000313" key="9">
    <source>
        <dbReference type="EMBL" id="ETS76417.1"/>
    </source>
</evidence>
<feature type="transmembrane region" description="Helical" evidence="7">
    <location>
        <begin position="323"/>
        <end position="341"/>
    </location>
</feature>
<dbReference type="eggNOG" id="KOG0254">
    <property type="taxonomic scope" value="Eukaryota"/>
</dbReference>